<dbReference type="Proteomes" id="UP001430990">
    <property type="component" value="Plasmid pCC829_1"/>
</dbReference>
<dbReference type="SUPFAM" id="SSF54427">
    <property type="entry name" value="NTF2-like"/>
    <property type="match status" value="1"/>
</dbReference>
<proteinExistence type="predicted"/>
<organism evidence="2 3">
    <name type="scientific">Bradyrhizobium barranii</name>
    <dbReference type="NCBI Taxonomy" id="2992140"/>
    <lineage>
        <taxon>Bacteria</taxon>
        <taxon>Pseudomonadati</taxon>
        <taxon>Pseudomonadota</taxon>
        <taxon>Alphaproteobacteria</taxon>
        <taxon>Hyphomicrobiales</taxon>
        <taxon>Nitrobacteraceae</taxon>
        <taxon>Bradyrhizobium</taxon>
    </lineage>
</organism>
<dbReference type="Gene3D" id="3.10.450.50">
    <property type="match status" value="1"/>
</dbReference>
<evidence type="ECO:0000313" key="2">
    <source>
        <dbReference type="EMBL" id="UFW91760.1"/>
    </source>
</evidence>
<geneLocation type="plasmid" evidence="2 3">
    <name>pCC829_1</name>
</geneLocation>
<gene>
    <name evidence="2" type="ORF">BjapCC829_45780</name>
</gene>
<name>A0ABY3R1D2_9BRAD</name>
<keyword evidence="2" id="KW-0614">Plasmid</keyword>
<dbReference type="RefSeq" id="WP_162479057.1">
    <property type="nucleotide sequence ID" value="NZ_CP088101.1"/>
</dbReference>
<keyword evidence="3" id="KW-1185">Reference proteome</keyword>
<dbReference type="InterPro" id="IPR037401">
    <property type="entry name" value="SnoaL-like"/>
</dbReference>
<evidence type="ECO:0000313" key="3">
    <source>
        <dbReference type="Proteomes" id="UP001430990"/>
    </source>
</evidence>
<sequence>MTELDYDHLLRPNLEHVFNERDSGKRKAAIADLYVEEPVMYEPTAIVRGRNEIARIAGELLERFGPTFTFVPDGIAVGHHDIGCLHWHAGPKDGPVAVTGMDVAEIVEGRISRLWVMLNPSS</sequence>
<feature type="domain" description="SnoaL-like" evidence="1">
    <location>
        <begin position="18"/>
        <end position="113"/>
    </location>
</feature>
<dbReference type="EMBL" id="CP088101">
    <property type="protein sequence ID" value="UFW91760.1"/>
    <property type="molecule type" value="Genomic_DNA"/>
</dbReference>
<dbReference type="InterPro" id="IPR032710">
    <property type="entry name" value="NTF2-like_dom_sf"/>
</dbReference>
<protein>
    <submittedName>
        <fullName evidence="2">Nuclear transport factor 2 family protein</fullName>
    </submittedName>
</protein>
<accession>A0ABY3R1D2</accession>
<evidence type="ECO:0000259" key="1">
    <source>
        <dbReference type="Pfam" id="PF12680"/>
    </source>
</evidence>
<reference evidence="2" key="1">
    <citation type="submission" date="2021-11" db="EMBL/GenBank/DDBJ databases">
        <title>Australian commercial rhizobial inoculants.</title>
        <authorList>
            <person name="Kohlmeier M.G."/>
            <person name="O'Hara G.W."/>
            <person name="Colombi E."/>
            <person name="Ramsay J.P."/>
            <person name="Terpolilli J."/>
        </authorList>
    </citation>
    <scope>NUCLEOTIDE SEQUENCE</scope>
    <source>
        <strain evidence="2">CC829</strain>
        <plasmid evidence="2">pCC829_1</plasmid>
    </source>
</reference>
<dbReference type="Pfam" id="PF12680">
    <property type="entry name" value="SnoaL_2"/>
    <property type="match status" value="1"/>
</dbReference>